<dbReference type="EMBL" id="LGTL01000002">
    <property type="protein sequence ID" value="KPA84990.1"/>
    <property type="molecule type" value="Genomic_DNA"/>
</dbReference>
<dbReference type="VEuPathDB" id="TriTrypDB:LpyrH10_02_3970"/>
<feature type="domain" description="C2HC/C3H-type" evidence="7">
    <location>
        <begin position="197"/>
        <end position="226"/>
    </location>
</feature>
<comment type="caution">
    <text evidence="8">The sequence shown here is derived from an EMBL/GenBank/DDBJ whole genome shotgun (WGS) entry which is preliminary data.</text>
</comment>
<feature type="compositionally biased region" description="Polar residues" evidence="6">
    <location>
        <begin position="411"/>
        <end position="445"/>
    </location>
</feature>
<gene>
    <name evidence="8" type="ORF">ABB37_01423</name>
</gene>
<evidence type="ECO:0000256" key="5">
    <source>
        <dbReference type="PROSITE-ProRule" id="PRU01371"/>
    </source>
</evidence>
<accession>A0A0M9G8J4</accession>
<keyword evidence="1" id="KW-0479">Metal-binding</keyword>
<reference evidence="8 9" key="1">
    <citation type="submission" date="2015-07" db="EMBL/GenBank/DDBJ databases">
        <title>High-quality genome of monoxenous trypanosomatid Leptomonas pyrrhocoris.</title>
        <authorList>
            <person name="Flegontov P."/>
            <person name="Butenko A."/>
            <person name="Firsov S."/>
            <person name="Vlcek C."/>
            <person name="Logacheva M.D."/>
            <person name="Field M."/>
            <person name="Filatov D."/>
            <person name="Flegontova O."/>
            <person name="Gerasimov E."/>
            <person name="Jackson A.P."/>
            <person name="Kelly S."/>
            <person name="Opperdoes F."/>
            <person name="O'Reilly A."/>
            <person name="Votypka J."/>
            <person name="Yurchenko V."/>
            <person name="Lukes J."/>
        </authorList>
    </citation>
    <scope>NUCLEOTIDE SEQUENCE [LARGE SCALE GENOMIC DNA]</scope>
    <source>
        <strain evidence="8">H10</strain>
    </source>
</reference>
<evidence type="ECO:0000259" key="7">
    <source>
        <dbReference type="PROSITE" id="PS52027"/>
    </source>
</evidence>
<dbReference type="Gene3D" id="3.30.160.60">
    <property type="entry name" value="Classic Zinc Finger"/>
    <property type="match status" value="2"/>
</dbReference>
<feature type="region of interest" description="Disordered" evidence="6">
    <location>
        <begin position="220"/>
        <end position="474"/>
    </location>
</feature>
<feature type="compositionally biased region" description="Basic and acidic residues" evidence="6">
    <location>
        <begin position="59"/>
        <end position="74"/>
    </location>
</feature>
<feature type="compositionally biased region" description="Polar residues" evidence="6">
    <location>
        <begin position="646"/>
        <end position="655"/>
    </location>
</feature>
<feature type="compositionally biased region" description="Basic residues" evidence="6">
    <location>
        <begin position="77"/>
        <end position="88"/>
    </location>
</feature>
<feature type="compositionally biased region" description="Polar residues" evidence="6">
    <location>
        <begin position="235"/>
        <end position="249"/>
    </location>
</feature>
<dbReference type="Proteomes" id="UP000037923">
    <property type="component" value="Unassembled WGS sequence"/>
</dbReference>
<organism evidence="8 9">
    <name type="scientific">Leptomonas pyrrhocoris</name>
    <name type="common">Firebug parasite</name>
    <dbReference type="NCBI Taxonomy" id="157538"/>
    <lineage>
        <taxon>Eukaryota</taxon>
        <taxon>Discoba</taxon>
        <taxon>Euglenozoa</taxon>
        <taxon>Kinetoplastea</taxon>
        <taxon>Metakinetoplastina</taxon>
        <taxon>Trypanosomatida</taxon>
        <taxon>Trypanosomatidae</taxon>
        <taxon>Leishmaniinae</taxon>
        <taxon>Leptomonas</taxon>
    </lineage>
</organism>
<keyword evidence="9" id="KW-1185">Reference proteome</keyword>
<evidence type="ECO:0000256" key="2">
    <source>
        <dbReference type="ARBA" id="ARBA00022737"/>
    </source>
</evidence>
<feature type="domain" description="C2HC/C3H-type" evidence="7">
    <location>
        <begin position="559"/>
        <end position="588"/>
    </location>
</feature>
<feature type="region of interest" description="Disordered" evidence="6">
    <location>
        <begin position="583"/>
        <end position="658"/>
    </location>
</feature>
<feature type="region of interest" description="Disordered" evidence="6">
    <location>
        <begin position="1"/>
        <end position="89"/>
    </location>
</feature>
<evidence type="ECO:0000313" key="8">
    <source>
        <dbReference type="EMBL" id="KPA84990.1"/>
    </source>
</evidence>
<evidence type="ECO:0000256" key="1">
    <source>
        <dbReference type="ARBA" id="ARBA00022723"/>
    </source>
</evidence>
<proteinExistence type="predicted"/>
<dbReference type="AlphaFoldDB" id="A0A0M9G8J4"/>
<dbReference type="GeneID" id="26901718"/>
<keyword evidence="4" id="KW-0862">Zinc</keyword>
<dbReference type="PANTHER" id="PTHR13555">
    <property type="entry name" value="C2H2 ZINC FINGER CGI-62-RELATED"/>
    <property type="match status" value="1"/>
</dbReference>
<evidence type="ECO:0000256" key="3">
    <source>
        <dbReference type="ARBA" id="ARBA00022771"/>
    </source>
</evidence>
<dbReference type="InterPro" id="IPR049899">
    <property type="entry name" value="Znf_C2HC_C3H"/>
</dbReference>
<dbReference type="Pfam" id="PF13913">
    <property type="entry name" value="zf-C2HC_2"/>
    <property type="match status" value="3"/>
</dbReference>
<protein>
    <recommendedName>
        <fullName evidence="7">C2HC/C3H-type domain-containing protein</fullName>
    </recommendedName>
</protein>
<evidence type="ECO:0000313" key="9">
    <source>
        <dbReference type="Proteomes" id="UP000037923"/>
    </source>
</evidence>
<dbReference type="OMA" id="IDIHRPQ"/>
<keyword evidence="3 5" id="KW-0863">Zinc-finger</keyword>
<dbReference type="OrthoDB" id="265955at2759"/>
<feature type="compositionally biased region" description="Low complexity" evidence="6">
    <location>
        <begin position="253"/>
        <end position="268"/>
    </location>
</feature>
<feature type="compositionally biased region" description="Low complexity" evidence="6">
    <location>
        <begin position="318"/>
        <end position="331"/>
    </location>
</feature>
<dbReference type="InterPro" id="IPR026319">
    <property type="entry name" value="ZC2HC1A/B-like"/>
</dbReference>
<dbReference type="RefSeq" id="XP_015663429.1">
    <property type="nucleotide sequence ID" value="XM_015797909.1"/>
</dbReference>
<dbReference type="PANTHER" id="PTHR13555:SF68">
    <property type="entry name" value="ZINC FINGER PROTEIN 474"/>
    <property type="match status" value="1"/>
</dbReference>
<feature type="compositionally biased region" description="Low complexity" evidence="6">
    <location>
        <begin position="8"/>
        <end position="38"/>
    </location>
</feature>
<dbReference type="GO" id="GO:0008270">
    <property type="term" value="F:zinc ion binding"/>
    <property type="evidence" value="ECO:0007669"/>
    <property type="project" value="UniProtKB-KW"/>
</dbReference>
<evidence type="ECO:0000256" key="6">
    <source>
        <dbReference type="SAM" id="MobiDB-lite"/>
    </source>
</evidence>
<dbReference type="PROSITE" id="PS52027">
    <property type="entry name" value="ZF_C2HC_C3H"/>
    <property type="match status" value="2"/>
</dbReference>
<feature type="compositionally biased region" description="Low complexity" evidence="6">
    <location>
        <begin position="614"/>
        <end position="632"/>
    </location>
</feature>
<sequence length="684" mass="72061">MSTPRRPASSPGGLSSNALSSSRKSGSSAATPSSATKRVGGGRTEEGSGLIVTRGLQEILEKDRRTRKPEEPSSRSKGPKSSKAHRRGGGQAPNFVICYLCGRQFGTASIDIHRPQCYLKKMIEWERGDPTVRGPKPLSPEEHEKMMKTRVASAAAAAGTTGGHPGASRLSGKANSRVTNEIELYNQVQMDAYNETALAPCPNCGRTFLPDRLQVHLHSCKPGNTARPVRRASTGAGSNTADTPATVTPMNEAATSVSPTAAAAAASKTPDHPVRVARANGAPTSAGPDSVPPRTGSGGDAVIHARGSYVVPEDVDADSAPPKAPSTTTPKRVQSVPNSNNSVAPRRAASEDAAEEAEPRDVAVVEDVDVEEVKPPSPRADTERCLSSVAILRGDPEMSGSSAPNRPASMEPSTVSALGTTVSEEQHTDNVSSNNISVTYSLSQSRGREHAAGSRPRKQGSASASRTRPMPELVSERCEEVEVDMHSDEDELESAPVVGSHRPMGNVVECTAEPVDNAQNSINEEDQKWTPKKIPLNNISRFRNVESRLKQQLVSEQSTLVPCKYCGRTFVPERIQKHEGCCVERNKPPSSRGALTKNRRASAPASTTTKHAKSAPGSTSTVATAATRAAASPQPSKAPTPPVLPDQTNGTSSSAPDKAKFCGGCGARVSSDAQKFCTECGFKL</sequence>
<keyword evidence="2" id="KW-0677">Repeat</keyword>
<name>A0A0M9G8J4_LEPPY</name>
<evidence type="ECO:0000256" key="4">
    <source>
        <dbReference type="ARBA" id="ARBA00022833"/>
    </source>
</evidence>